<dbReference type="EMBL" id="VGLS01001113">
    <property type="protein sequence ID" value="MBM3226930.1"/>
    <property type="molecule type" value="Genomic_DNA"/>
</dbReference>
<evidence type="ECO:0000259" key="5">
    <source>
        <dbReference type="Pfam" id="PF01103"/>
    </source>
</evidence>
<evidence type="ECO:0000256" key="4">
    <source>
        <dbReference type="ARBA" id="ARBA00023136"/>
    </source>
</evidence>
<dbReference type="Proteomes" id="UP000712673">
    <property type="component" value="Unassembled WGS sequence"/>
</dbReference>
<dbReference type="PANTHER" id="PTHR12815">
    <property type="entry name" value="SORTING AND ASSEMBLY MACHINERY SAMM50 PROTEIN FAMILY MEMBER"/>
    <property type="match status" value="1"/>
</dbReference>
<dbReference type="InterPro" id="IPR000184">
    <property type="entry name" value="Bac_surfAg_D15"/>
</dbReference>
<gene>
    <name evidence="6" type="ORF">FJZ47_24450</name>
</gene>
<comment type="subcellular location">
    <subcellularLocation>
        <location evidence="1">Membrane</location>
    </subcellularLocation>
</comment>
<feature type="domain" description="Bacterial surface antigen (D15)" evidence="5">
    <location>
        <begin position="2"/>
        <end position="149"/>
    </location>
</feature>
<dbReference type="Pfam" id="PF01103">
    <property type="entry name" value="Omp85"/>
    <property type="match status" value="1"/>
</dbReference>
<reference evidence="6" key="1">
    <citation type="submission" date="2019-03" db="EMBL/GenBank/DDBJ databases">
        <title>Lake Tanganyika Metagenome-Assembled Genomes (MAGs).</title>
        <authorList>
            <person name="Tran P."/>
        </authorList>
    </citation>
    <scope>NUCLEOTIDE SEQUENCE</scope>
    <source>
        <strain evidence="6">K_DeepCast_65m_m2_066</strain>
    </source>
</reference>
<keyword evidence="3" id="KW-0812">Transmembrane</keyword>
<dbReference type="InterPro" id="IPR039910">
    <property type="entry name" value="D15-like"/>
</dbReference>
<keyword evidence="4" id="KW-0472">Membrane</keyword>
<dbReference type="Gene3D" id="2.40.160.50">
    <property type="entry name" value="membrane protein fhac: a member of the omp85/tpsb transporter family"/>
    <property type="match status" value="1"/>
</dbReference>
<evidence type="ECO:0000256" key="2">
    <source>
        <dbReference type="ARBA" id="ARBA00022452"/>
    </source>
</evidence>
<sequence length="149" mass="16120">RHYQPLGWQIILATRLELGMIQPYGGTDAVPFNVRLFAGGPGSVRGFALNRLGPLDAKKNPVGGNSLIEGSVELRFPIVGDLGGAVFVDFGNVFRPALTYQLADLRYAVGPGIRYNTPIGPVRLDVGFLVDRRSGENFGRVEFSIGQAF</sequence>
<organism evidence="6 7">
    <name type="scientific">Tectimicrobiota bacterium</name>
    <dbReference type="NCBI Taxonomy" id="2528274"/>
    <lineage>
        <taxon>Bacteria</taxon>
        <taxon>Pseudomonadati</taxon>
        <taxon>Nitrospinota/Tectimicrobiota group</taxon>
        <taxon>Candidatus Tectimicrobiota</taxon>
    </lineage>
</organism>
<dbReference type="PANTHER" id="PTHR12815:SF18">
    <property type="entry name" value="SORTING AND ASSEMBLY MACHINERY COMPONENT 50 HOMOLOG"/>
    <property type="match status" value="1"/>
</dbReference>
<accession>A0A937W847</accession>
<evidence type="ECO:0000256" key="3">
    <source>
        <dbReference type="ARBA" id="ARBA00022692"/>
    </source>
</evidence>
<name>A0A937W847_UNCTE</name>
<dbReference type="GO" id="GO:0019867">
    <property type="term" value="C:outer membrane"/>
    <property type="evidence" value="ECO:0007669"/>
    <property type="project" value="InterPro"/>
</dbReference>
<evidence type="ECO:0000313" key="7">
    <source>
        <dbReference type="Proteomes" id="UP000712673"/>
    </source>
</evidence>
<keyword evidence="2" id="KW-1134">Transmembrane beta strand</keyword>
<protein>
    <submittedName>
        <fullName evidence="6">Outer membrane protein assembly factor</fullName>
    </submittedName>
</protein>
<evidence type="ECO:0000256" key="1">
    <source>
        <dbReference type="ARBA" id="ARBA00004370"/>
    </source>
</evidence>
<feature type="non-terminal residue" evidence="6">
    <location>
        <position position="1"/>
    </location>
</feature>
<dbReference type="AlphaFoldDB" id="A0A937W847"/>
<evidence type="ECO:0000313" key="6">
    <source>
        <dbReference type="EMBL" id="MBM3226930.1"/>
    </source>
</evidence>
<comment type="caution">
    <text evidence="6">The sequence shown here is derived from an EMBL/GenBank/DDBJ whole genome shotgun (WGS) entry which is preliminary data.</text>
</comment>
<proteinExistence type="predicted"/>